<name>A0A2G6MS65_9BACT</name>
<dbReference type="GO" id="GO:0030416">
    <property type="term" value="P:methylamine metabolic process"/>
    <property type="evidence" value="ECO:0007669"/>
    <property type="project" value="InterPro"/>
</dbReference>
<feature type="transmembrane region" description="Helical" evidence="5">
    <location>
        <begin position="29"/>
        <end position="48"/>
    </location>
</feature>
<gene>
    <name evidence="7" type="ORF">CSA25_02520</name>
</gene>
<dbReference type="GO" id="GO:0016020">
    <property type="term" value="C:membrane"/>
    <property type="evidence" value="ECO:0007669"/>
    <property type="project" value="UniProtKB-SubCell"/>
</dbReference>
<evidence type="ECO:0000256" key="5">
    <source>
        <dbReference type="SAM" id="Phobius"/>
    </source>
</evidence>
<reference evidence="7 8" key="1">
    <citation type="submission" date="2017-10" db="EMBL/GenBank/DDBJ databases">
        <title>Novel microbial diversity and functional potential in the marine mammal oral microbiome.</title>
        <authorList>
            <person name="Dudek N.K."/>
            <person name="Sun C.L."/>
            <person name="Burstein D."/>
            <person name="Kantor R.S."/>
            <person name="Aliaga Goltsman D.S."/>
            <person name="Bik E.M."/>
            <person name="Thomas B.C."/>
            <person name="Banfield J.F."/>
            <person name="Relman D.A."/>
        </authorList>
    </citation>
    <scope>NUCLEOTIDE SEQUENCE [LARGE SCALE GENOMIC DNA]</scope>
    <source>
        <strain evidence="7">DOLJORAL78_47_202</strain>
    </source>
</reference>
<evidence type="ECO:0000256" key="2">
    <source>
        <dbReference type="ARBA" id="ARBA00022692"/>
    </source>
</evidence>
<dbReference type="InterPro" id="IPR009908">
    <property type="entry name" value="Methylamine_util_MauE"/>
</dbReference>
<comment type="subcellular location">
    <subcellularLocation>
        <location evidence="1">Membrane</location>
        <topology evidence="1">Multi-pass membrane protein</topology>
    </subcellularLocation>
</comment>
<evidence type="ECO:0000259" key="6">
    <source>
        <dbReference type="Pfam" id="PF07291"/>
    </source>
</evidence>
<dbReference type="EMBL" id="PDTI01000024">
    <property type="protein sequence ID" value="PIE62943.1"/>
    <property type="molecule type" value="Genomic_DNA"/>
</dbReference>
<organism evidence="7 8">
    <name type="scientific">Desulfobacter postgatei</name>
    <dbReference type="NCBI Taxonomy" id="2293"/>
    <lineage>
        <taxon>Bacteria</taxon>
        <taxon>Pseudomonadati</taxon>
        <taxon>Thermodesulfobacteriota</taxon>
        <taxon>Desulfobacteria</taxon>
        <taxon>Desulfobacterales</taxon>
        <taxon>Desulfobacteraceae</taxon>
        <taxon>Desulfobacter</taxon>
    </lineage>
</organism>
<comment type="caution">
    <text evidence="7">The sequence shown here is derived from an EMBL/GenBank/DDBJ whole genome shotgun (WGS) entry which is preliminary data.</text>
</comment>
<feature type="transmembrane region" description="Helical" evidence="5">
    <location>
        <begin position="68"/>
        <end position="89"/>
    </location>
</feature>
<feature type="domain" description="Methylamine utilisation protein MauE" evidence="6">
    <location>
        <begin position="26"/>
        <end position="153"/>
    </location>
</feature>
<evidence type="ECO:0000256" key="4">
    <source>
        <dbReference type="ARBA" id="ARBA00023136"/>
    </source>
</evidence>
<evidence type="ECO:0000313" key="7">
    <source>
        <dbReference type="EMBL" id="PIE62943.1"/>
    </source>
</evidence>
<accession>A0A2G6MS65</accession>
<feature type="transmembrane region" description="Helical" evidence="5">
    <location>
        <begin position="96"/>
        <end position="115"/>
    </location>
</feature>
<dbReference type="UniPathway" id="UPA00895"/>
<evidence type="ECO:0000256" key="3">
    <source>
        <dbReference type="ARBA" id="ARBA00022989"/>
    </source>
</evidence>
<dbReference type="AlphaFoldDB" id="A0A2G6MS65"/>
<keyword evidence="3 5" id="KW-1133">Transmembrane helix</keyword>
<dbReference type="Pfam" id="PF07291">
    <property type="entry name" value="MauE"/>
    <property type="match status" value="1"/>
</dbReference>
<keyword evidence="2 5" id="KW-0812">Transmembrane</keyword>
<evidence type="ECO:0000256" key="1">
    <source>
        <dbReference type="ARBA" id="ARBA00004141"/>
    </source>
</evidence>
<keyword evidence="4 5" id="KW-0472">Membrane</keyword>
<protein>
    <submittedName>
        <fullName evidence="7">Protein MauE</fullName>
    </submittedName>
</protein>
<proteinExistence type="predicted"/>
<dbReference type="Proteomes" id="UP000231203">
    <property type="component" value="Unassembled WGS sequence"/>
</dbReference>
<evidence type="ECO:0000313" key="8">
    <source>
        <dbReference type="Proteomes" id="UP000231203"/>
    </source>
</evidence>
<sequence>MSNIVRFKFKNCADLSSMGLSRQTSIIEWALRLFLGGTFIAASWHKILSPDQFATILYGYGVFPPLTINILAIVTPFVELVCGITLITGLLKRSGLLLMIAMLVGFIFLISFNLIRGHEFDCGCFSLGNTKGVWSSVWLLVRDIGLLGAGVYLFRLFEKRRDS</sequence>
<feature type="transmembrane region" description="Helical" evidence="5">
    <location>
        <begin position="135"/>
        <end position="154"/>
    </location>
</feature>